<evidence type="ECO:0000313" key="3">
    <source>
        <dbReference type="Proteomes" id="UP000594263"/>
    </source>
</evidence>
<name>A0A7N0V298_KALFE</name>
<dbReference type="EnsemblPlants" id="Kaladp0095s0731.1.v1.1">
    <property type="protein sequence ID" value="Kaladp0095s0731.1.v1.1.CDS.1"/>
    <property type="gene ID" value="Kaladp0095s0731.v1.1"/>
</dbReference>
<keyword evidence="3" id="KW-1185">Reference proteome</keyword>
<evidence type="ECO:0000313" key="2">
    <source>
        <dbReference type="EnsemblPlants" id="Kaladp0095s0731.1.v1.1.CDS.1"/>
    </source>
</evidence>
<organism evidence="2 3">
    <name type="scientific">Kalanchoe fedtschenkoi</name>
    <name type="common">Lavender scallops</name>
    <name type="synonym">South American air plant</name>
    <dbReference type="NCBI Taxonomy" id="63787"/>
    <lineage>
        <taxon>Eukaryota</taxon>
        <taxon>Viridiplantae</taxon>
        <taxon>Streptophyta</taxon>
        <taxon>Embryophyta</taxon>
        <taxon>Tracheophyta</taxon>
        <taxon>Spermatophyta</taxon>
        <taxon>Magnoliopsida</taxon>
        <taxon>eudicotyledons</taxon>
        <taxon>Gunneridae</taxon>
        <taxon>Pentapetalae</taxon>
        <taxon>Saxifragales</taxon>
        <taxon>Crassulaceae</taxon>
        <taxon>Kalanchoe</taxon>
    </lineage>
</organism>
<evidence type="ECO:0000256" key="1">
    <source>
        <dbReference type="SAM" id="MobiDB-lite"/>
    </source>
</evidence>
<protein>
    <submittedName>
        <fullName evidence="2">Uncharacterized protein</fullName>
    </submittedName>
</protein>
<feature type="region of interest" description="Disordered" evidence="1">
    <location>
        <begin position="49"/>
        <end position="75"/>
    </location>
</feature>
<dbReference type="Gramene" id="Kaladp0095s0731.1.v1.1">
    <property type="protein sequence ID" value="Kaladp0095s0731.1.v1.1.CDS.1"/>
    <property type="gene ID" value="Kaladp0095s0731.v1.1"/>
</dbReference>
<proteinExistence type="predicted"/>
<dbReference type="AlphaFoldDB" id="A0A7N0V298"/>
<accession>A0A7N0V298</accession>
<sequence length="75" mass="8165">MGSKKFRLAGKRVIASHRTRNCSHNYSGSVSKSPVRYIYSLKGLAQCPSHRAPGQLRDPNPQSHPHLGAGERAGV</sequence>
<dbReference type="Proteomes" id="UP000594263">
    <property type="component" value="Unplaced"/>
</dbReference>
<reference evidence="2" key="1">
    <citation type="submission" date="2021-01" db="UniProtKB">
        <authorList>
            <consortium name="EnsemblPlants"/>
        </authorList>
    </citation>
    <scope>IDENTIFICATION</scope>
</reference>